<evidence type="ECO:0000256" key="2">
    <source>
        <dbReference type="ARBA" id="ARBA00023242"/>
    </source>
</evidence>
<proteinExistence type="predicted"/>
<organism evidence="5 6">
    <name type="scientific">Syphacia muris</name>
    <dbReference type="NCBI Taxonomy" id="451379"/>
    <lineage>
        <taxon>Eukaryota</taxon>
        <taxon>Metazoa</taxon>
        <taxon>Ecdysozoa</taxon>
        <taxon>Nematoda</taxon>
        <taxon>Chromadorea</taxon>
        <taxon>Rhabditida</taxon>
        <taxon>Spirurina</taxon>
        <taxon>Oxyuridomorpha</taxon>
        <taxon>Oxyuroidea</taxon>
        <taxon>Oxyuridae</taxon>
        <taxon>Syphacia</taxon>
    </lineage>
</organism>
<dbReference type="WBParaSite" id="SMUV_0000378701-mRNA-1">
    <property type="protein sequence ID" value="SMUV_0000378701-mRNA-1"/>
    <property type="gene ID" value="SMUV_0000378701"/>
</dbReference>
<dbReference type="InterPro" id="IPR036142">
    <property type="entry name" value="ENT_dom-like_sf"/>
</dbReference>
<feature type="region of interest" description="Disordered" evidence="3">
    <location>
        <begin position="360"/>
        <end position="412"/>
    </location>
</feature>
<keyword evidence="2" id="KW-0539">Nucleus</keyword>
<dbReference type="AlphaFoldDB" id="A0A0N5AHD6"/>
<sequence>MTAPDIAAVPQFSGEEKMDKRTELDVEDSYYLLHALVVIWRYKVLVQFKFSTFVTESEAFSCVVTAMRAQGMLTEYKQILLEHLKAALFVSDSTYKAELRRAANDEVLCKIAETLNPSYDSFVQWGLAANDVIPPAFNQIPLYADQDIEGLDVAGQLLRLANSHNSAVDNYNDALHELITLPKAPFVPEKLRVLLRETESDPNERVELNFEGNDDSASRSKKCTSTGDKRSKKARSNSKSIKQEKSDFSNFSNAQLSSDCVTHISNNVLISKDKTIFENKNDRRFSLNQELYDGKQLEDNCTGDFHGQNLNSSSVSLPSFEVYDAAQVASCEKAQQKLDMKRISALSSAEEKSCLKVSEEGKWRRKKSKQKENTKDTCARVRPFLFENGSPGQVKPPRGNPDKRAFKRTSPTFSCPSSVNGMSCAAGLSPQPFSTSVSSRASAHAPLSPNISRFATPQSSNSGYHPLGVVIKRMRTASSGEPTNSHSGYYNRITDGTGLLKTQLSERTYPRVLVSPSQSAAAWSNPARPYYGNPSAAAMGVTVRSSPVSASSSNSGICSSNAGTSVEKVLQSPQLVTNICDTQQHGSRNYSSSPVFLAVGHQQNKIPSRRSSYSSKNSSASNSISIHVSPISTTSNRQAVHAERTISGIDTELNMKDDAFNGISADECVSTKASHFFSFLALEMRLECDEVMAPEHRSAVSPRSSDAVSPLPVQIKHVLNPSDVTPRVSQQLPVLLSYDDSESGEVNLNRVAEPQFINGLIHQDDQEIVGMITSEQCIRLSSVDFLHAICQKEYLLKVAEEVRLMMFLPGTCRVSELC</sequence>
<feature type="compositionally biased region" description="Basic and acidic residues" evidence="3">
    <location>
        <begin position="370"/>
        <end position="379"/>
    </location>
</feature>
<evidence type="ECO:0000313" key="6">
    <source>
        <dbReference type="WBParaSite" id="SMUV_0000378701-mRNA-1"/>
    </source>
</evidence>
<dbReference type="GO" id="GO:0005654">
    <property type="term" value="C:nucleoplasm"/>
    <property type="evidence" value="ECO:0007669"/>
    <property type="project" value="TreeGrafter"/>
</dbReference>
<dbReference type="PANTHER" id="PTHR16500">
    <property type="entry name" value="BRCA2-INTERACTING TRANSCRIPTIONAL REPRESSOR EMSY"/>
    <property type="match status" value="1"/>
</dbReference>
<protein>
    <submittedName>
        <fullName evidence="6">ENT domain-containing protein</fullName>
    </submittedName>
</protein>
<evidence type="ECO:0000313" key="5">
    <source>
        <dbReference type="Proteomes" id="UP000046393"/>
    </source>
</evidence>
<dbReference type="Gene3D" id="1.10.1240.40">
    <property type="entry name" value="ENT domain"/>
    <property type="match status" value="1"/>
</dbReference>
<feature type="region of interest" description="Disordered" evidence="3">
    <location>
        <begin position="202"/>
        <end position="246"/>
    </location>
</feature>
<evidence type="ECO:0000256" key="3">
    <source>
        <dbReference type="SAM" id="MobiDB-lite"/>
    </source>
</evidence>
<dbReference type="Proteomes" id="UP000046393">
    <property type="component" value="Unplaced"/>
</dbReference>
<dbReference type="GO" id="GO:0006355">
    <property type="term" value="P:regulation of DNA-templated transcription"/>
    <property type="evidence" value="ECO:0007669"/>
    <property type="project" value="InterPro"/>
</dbReference>
<dbReference type="Pfam" id="PF03735">
    <property type="entry name" value="ENT"/>
    <property type="match status" value="1"/>
</dbReference>
<evidence type="ECO:0000259" key="4">
    <source>
        <dbReference type="SMART" id="SM01191"/>
    </source>
</evidence>
<evidence type="ECO:0000256" key="1">
    <source>
        <dbReference type="ARBA" id="ARBA00004123"/>
    </source>
</evidence>
<feature type="domain" description="ENT" evidence="4">
    <location>
        <begin position="48"/>
        <end position="120"/>
    </location>
</feature>
<name>A0A0N5AHD6_9BILA</name>
<dbReference type="InterPro" id="IPR005491">
    <property type="entry name" value="ENT_dom"/>
</dbReference>
<dbReference type="SUPFAM" id="SSF158639">
    <property type="entry name" value="ENT-like"/>
    <property type="match status" value="1"/>
</dbReference>
<dbReference type="InterPro" id="IPR033482">
    <property type="entry name" value="EMSY"/>
</dbReference>
<dbReference type="SMART" id="SM01191">
    <property type="entry name" value="ENT"/>
    <property type="match status" value="1"/>
</dbReference>
<reference evidence="6" key="1">
    <citation type="submission" date="2017-02" db="UniProtKB">
        <authorList>
            <consortium name="WormBaseParasite"/>
        </authorList>
    </citation>
    <scope>IDENTIFICATION</scope>
</reference>
<comment type="subcellular location">
    <subcellularLocation>
        <location evidence="1">Nucleus</location>
    </subcellularLocation>
</comment>
<accession>A0A0N5AHD6</accession>
<dbReference type="PANTHER" id="PTHR16500:SF3">
    <property type="entry name" value="BRCA2-INTERACTING TRANSCRIPTIONAL REPRESSOR EMSY"/>
    <property type="match status" value="1"/>
</dbReference>
<keyword evidence="5" id="KW-1185">Reference proteome</keyword>
<dbReference type="STRING" id="451379.A0A0N5AHD6"/>